<accession>A0A2T6AC97</accession>
<dbReference type="EMBL" id="QBKP01000029">
    <property type="protein sequence ID" value="PTX41402.1"/>
    <property type="molecule type" value="Genomic_DNA"/>
</dbReference>
<reference evidence="2 3" key="1">
    <citation type="submission" date="2018-04" db="EMBL/GenBank/DDBJ databases">
        <title>Genomic Encyclopedia of Archaeal and Bacterial Type Strains, Phase II (KMG-II): from individual species to whole genera.</title>
        <authorList>
            <person name="Goeker M."/>
        </authorList>
    </citation>
    <scope>NUCLEOTIDE SEQUENCE [LARGE SCALE GENOMIC DNA]</scope>
    <source>
        <strain evidence="2 3">DSM 21823</strain>
    </source>
</reference>
<evidence type="ECO:0000313" key="2">
    <source>
        <dbReference type="EMBL" id="PTX41402.1"/>
    </source>
</evidence>
<protein>
    <submittedName>
        <fullName evidence="2">Uncharacterized protein</fullName>
    </submittedName>
</protein>
<gene>
    <name evidence="2" type="ORF">C8N34_1296</name>
</gene>
<feature type="region of interest" description="Disordered" evidence="1">
    <location>
        <begin position="1"/>
        <end position="30"/>
    </location>
</feature>
<organism evidence="2 3">
    <name type="scientific">Gemmobacter caeni</name>
    <dbReference type="NCBI Taxonomy" id="589035"/>
    <lineage>
        <taxon>Bacteria</taxon>
        <taxon>Pseudomonadati</taxon>
        <taxon>Pseudomonadota</taxon>
        <taxon>Alphaproteobacteria</taxon>
        <taxon>Rhodobacterales</taxon>
        <taxon>Paracoccaceae</taxon>
        <taxon>Gemmobacter</taxon>
    </lineage>
</organism>
<proteinExistence type="predicted"/>
<evidence type="ECO:0000256" key="1">
    <source>
        <dbReference type="SAM" id="MobiDB-lite"/>
    </source>
</evidence>
<name>A0A2T6AC97_9RHOB</name>
<sequence>MGDLELVRGREIARPGSDPFPLPETPDEHD</sequence>
<feature type="compositionally biased region" description="Basic and acidic residues" evidence="1">
    <location>
        <begin position="1"/>
        <end position="13"/>
    </location>
</feature>
<dbReference type="Proteomes" id="UP000244224">
    <property type="component" value="Unassembled WGS sequence"/>
</dbReference>
<evidence type="ECO:0000313" key="3">
    <source>
        <dbReference type="Proteomes" id="UP000244224"/>
    </source>
</evidence>
<keyword evidence="3" id="KW-1185">Reference proteome</keyword>
<comment type="caution">
    <text evidence="2">The sequence shown here is derived from an EMBL/GenBank/DDBJ whole genome shotgun (WGS) entry which is preliminary data.</text>
</comment>
<dbReference type="AlphaFoldDB" id="A0A2T6AC97"/>